<comment type="caution">
    <text evidence="8">The sequence shown here is derived from an EMBL/GenBank/DDBJ whole genome shotgun (WGS) entry which is preliminary data.</text>
</comment>
<keyword evidence="5 6" id="KW-0472">Membrane</keyword>
<dbReference type="EMBL" id="JANUHA010000002">
    <property type="protein sequence ID" value="MCS0595401.1"/>
    <property type="molecule type" value="Genomic_DNA"/>
</dbReference>
<sequence>MRADTARTDAHSGAGWGAVALVVAAGIVTAFQAGKAAIATPWLLADMGLDLSAAGWLTGIFALLGILGGIPAGALVARVGDRPVLLAGLAAALLGAVLGALAPDYAVLLGARILEGLGFLFITVAGPAILERAVLPARREFAFGLWSCFMPAGLALAMGVGPQYGDWRNLWWASAGLAAAVLAAAALLPPAPARASLPMRSIGGDALSVLGNRRAVLLALCFALYSLMFFALFGFLPVLLVERMGVDGQAAGLLAALAAAANIIGNLAAGRLLARGAQRFVLLAAACLAMGLAAPGIYLQWFGALPTLLLCILFSAVGGLVPATLISSAPLLAREAGLAPVVLGLLMQGSALGQVLGPIFVGGAIQAHGWQAAAWIVLASALAAAGAASALRAGGARAAQ</sequence>
<dbReference type="InterPro" id="IPR036259">
    <property type="entry name" value="MFS_trans_sf"/>
</dbReference>
<dbReference type="RefSeq" id="WP_258826465.1">
    <property type="nucleotide sequence ID" value="NZ_JANUHA010000002.1"/>
</dbReference>
<feature type="transmembrane region" description="Helical" evidence="6">
    <location>
        <begin position="109"/>
        <end position="130"/>
    </location>
</feature>
<feature type="transmembrane region" description="Helical" evidence="6">
    <location>
        <begin position="338"/>
        <end position="360"/>
    </location>
</feature>
<feature type="transmembrane region" description="Helical" evidence="6">
    <location>
        <begin position="84"/>
        <end position="103"/>
    </location>
</feature>
<dbReference type="Gene3D" id="1.20.1250.20">
    <property type="entry name" value="MFS general substrate transporter like domains"/>
    <property type="match status" value="2"/>
</dbReference>
<feature type="transmembrane region" description="Helical" evidence="6">
    <location>
        <begin position="142"/>
        <end position="164"/>
    </location>
</feature>
<evidence type="ECO:0000313" key="9">
    <source>
        <dbReference type="Proteomes" id="UP001206572"/>
    </source>
</evidence>
<dbReference type="Proteomes" id="UP001206572">
    <property type="component" value="Unassembled WGS sequence"/>
</dbReference>
<evidence type="ECO:0000256" key="1">
    <source>
        <dbReference type="ARBA" id="ARBA00004651"/>
    </source>
</evidence>
<proteinExistence type="predicted"/>
<feature type="transmembrane region" description="Helical" evidence="6">
    <location>
        <begin position="280"/>
        <end position="301"/>
    </location>
</feature>
<evidence type="ECO:0000259" key="7">
    <source>
        <dbReference type="PROSITE" id="PS50850"/>
    </source>
</evidence>
<dbReference type="PROSITE" id="PS50850">
    <property type="entry name" value="MFS"/>
    <property type="match status" value="1"/>
</dbReference>
<feature type="transmembrane region" description="Helical" evidence="6">
    <location>
        <begin position="12"/>
        <end position="33"/>
    </location>
</feature>
<evidence type="ECO:0000256" key="3">
    <source>
        <dbReference type="ARBA" id="ARBA00022692"/>
    </source>
</evidence>
<feature type="domain" description="Major facilitator superfamily (MFS) profile" evidence="7">
    <location>
        <begin position="18"/>
        <end position="397"/>
    </location>
</feature>
<evidence type="ECO:0000256" key="2">
    <source>
        <dbReference type="ARBA" id="ARBA00022475"/>
    </source>
</evidence>
<evidence type="ECO:0000256" key="4">
    <source>
        <dbReference type="ARBA" id="ARBA00022989"/>
    </source>
</evidence>
<dbReference type="PANTHER" id="PTHR43124">
    <property type="entry name" value="PURINE EFFLUX PUMP PBUE"/>
    <property type="match status" value="1"/>
</dbReference>
<dbReference type="InterPro" id="IPR020846">
    <property type="entry name" value="MFS_dom"/>
</dbReference>
<reference evidence="8 9" key="1">
    <citation type="submission" date="2022-08" db="EMBL/GenBank/DDBJ databases">
        <title>Reclassification of Massilia species as members of the genera Telluria, Duganella, Pseudoduganella, Mokoshia gen. nov. and Zemynaea gen. nov. using orthogonal and non-orthogonal genome-based approaches.</title>
        <authorList>
            <person name="Bowman J.P."/>
        </authorList>
    </citation>
    <scope>NUCLEOTIDE SEQUENCE [LARGE SCALE GENOMIC DNA]</scope>
    <source>
        <strain evidence="8 9">JCM 31661</strain>
    </source>
</reference>
<organism evidence="8 9">
    <name type="scientific">Massilia agri</name>
    <dbReference type="NCBI Taxonomy" id="1886785"/>
    <lineage>
        <taxon>Bacteria</taxon>
        <taxon>Pseudomonadati</taxon>
        <taxon>Pseudomonadota</taxon>
        <taxon>Betaproteobacteria</taxon>
        <taxon>Burkholderiales</taxon>
        <taxon>Oxalobacteraceae</taxon>
        <taxon>Telluria group</taxon>
        <taxon>Massilia</taxon>
    </lineage>
</organism>
<evidence type="ECO:0000256" key="6">
    <source>
        <dbReference type="SAM" id="Phobius"/>
    </source>
</evidence>
<feature type="transmembrane region" description="Helical" evidence="6">
    <location>
        <begin position="307"/>
        <end position="326"/>
    </location>
</feature>
<accession>A0ABT2AGS9</accession>
<keyword evidence="3 6" id="KW-0812">Transmembrane</keyword>
<dbReference type="SUPFAM" id="SSF103473">
    <property type="entry name" value="MFS general substrate transporter"/>
    <property type="match status" value="1"/>
</dbReference>
<keyword evidence="2" id="KW-1003">Cell membrane</keyword>
<feature type="transmembrane region" description="Helical" evidence="6">
    <location>
        <begin position="170"/>
        <end position="191"/>
    </location>
</feature>
<dbReference type="PANTHER" id="PTHR43124:SF10">
    <property type="entry name" value="PURINE EFFLUX PUMP PBUE"/>
    <property type="match status" value="1"/>
</dbReference>
<feature type="transmembrane region" description="Helical" evidence="6">
    <location>
        <begin position="250"/>
        <end position="268"/>
    </location>
</feature>
<dbReference type="InterPro" id="IPR050189">
    <property type="entry name" value="MFS_Efflux_Transporters"/>
</dbReference>
<protein>
    <submittedName>
        <fullName evidence="8">MFS transporter</fullName>
    </submittedName>
</protein>
<name>A0ABT2AGS9_9BURK</name>
<feature type="transmembrane region" description="Helical" evidence="6">
    <location>
        <begin position="53"/>
        <end position="77"/>
    </location>
</feature>
<comment type="subcellular location">
    <subcellularLocation>
        <location evidence="1">Cell membrane</location>
        <topology evidence="1">Multi-pass membrane protein</topology>
    </subcellularLocation>
</comment>
<dbReference type="Pfam" id="PF07690">
    <property type="entry name" value="MFS_1"/>
    <property type="match status" value="1"/>
</dbReference>
<evidence type="ECO:0000313" key="8">
    <source>
        <dbReference type="EMBL" id="MCS0595401.1"/>
    </source>
</evidence>
<keyword evidence="4 6" id="KW-1133">Transmembrane helix</keyword>
<evidence type="ECO:0000256" key="5">
    <source>
        <dbReference type="ARBA" id="ARBA00023136"/>
    </source>
</evidence>
<feature type="transmembrane region" description="Helical" evidence="6">
    <location>
        <begin position="215"/>
        <end position="238"/>
    </location>
</feature>
<feature type="transmembrane region" description="Helical" evidence="6">
    <location>
        <begin position="372"/>
        <end position="391"/>
    </location>
</feature>
<dbReference type="InterPro" id="IPR011701">
    <property type="entry name" value="MFS"/>
</dbReference>
<dbReference type="CDD" id="cd06174">
    <property type="entry name" value="MFS"/>
    <property type="match status" value="1"/>
</dbReference>
<keyword evidence="9" id="KW-1185">Reference proteome</keyword>
<gene>
    <name evidence="8" type="ORF">NX780_03475</name>
</gene>